<dbReference type="OrthoDB" id="9802815at2"/>
<dbReference type="InterPro" id="IPR036477">
    <property type="entry name" value="Formyl_transf_N_sf"/>
</dbReference>
<dbReference type="Pfam" id="PF00551">
    <property type="entry name" value="Formyl_trans_N"/>
    <property type="match status" value="1"/>
</dbReference>
<feature type="domain" description="Formyl transferase N-terminal" evidence="5">
    <location>
        <begin position="105"/>
        <end position="220"/>
    </location>
</feature>
<keyword evidence="7" id="KW-1185">Reference proteome</keyword>
<dbReference type="CDD" id="cd08653">
    <property type="entry name" value="FMT_core_like_3"/>
    <property type="match status" value="1"/>
</dbReference>
<dbReference type="SUPFAM" id="SSF53328">
    <property type="entry name" value="Formyltransferase"/>
    <property type="match status" value="1"/>
</dbReference>
<evidence type="ECO:0000313" key="7">
    <source>
        <dbReference type="Proteomes" id="UP000487350"/>
    </source>
</evidence>
<evidence type="ECO:0000256" key="4">
    <source>
        <dbReference type="ARBA" id="ARBA00022755"/>
    </source>
</evidence>
<sequence>MSDVRALVLCCDGFYQTHILQQAARHLHLVGFVLYKGMEARQGLLRRMWRYADPRALVRQLQARFLLKGYEPRLQAMQREVFHEGGQPPTLPDSVPHLVTQDINSVEVADFIRRMKPDIVLVNGTQLLRAPILELIAQIPLGIINLHTGLSPYSRGGNCNLFMLLEGHPELVGVTVHHIDAGIDSGDIILSAQVPILEGDTFEMIDARSFHLGAQLLVRAAQQLAAGRAARVKQWEAGKLFLKRTGYVYEPYHRLAANRLLDRGLAREYLANKASRDAGVRTIGAAP</sequence>
<evidence type="ECO:0000259" key="5">
    <source>
        <dbReference type="Pfam" id="PF00551"/>
    </source>
</evidence>
<dbReference type="PANTHER" id="PTHR43369:SF2">
    <property type="entry name" value="PHOSPHORIBOSYLGLYCINAMIDE FORMYLTRANSFERASE"/>
    <property type="match status" value="1"/>
</dbReference>
<evidence type="ECO:0000256" key="1">
    <source>
        <dbReference type="ARBA" id="ARBA00005054"/>
    </source>
</evidence>
<proteinExistence type="predicted"/>
<dbReference type="GO" id="GO:0005737">
    <property type="term" value="C:cytoplasm"/>
    <property type="evidence" value="ECO:0007669"/>
    <property type="project" value="TreeGrafter"/>
</dbReference>
<dbReference type="AlphaFoldDB" id="A0A844AR79"/>
<evidence type="ECO:0000313" key="6">
    <source>
        <dbReference type="EMBL" id="MRD46840.1"/>
    </source>
</evidence>
<accession>A0A844AR79</accession>
<evidence type="ECO:0000256" key="2">
    <source>
        <dbReference type="ARBA" id="ARBA00012254"/>
    </source>
</evidence>
<dbReference type="InterPro" id="IPR002376">
    <property type="entry name" value="Formyl_transf_N"/>
</dbReference>
<keyword evidence="4" id="KW-0658">Purine biosynthesis</keyword>
<dbReference type="GO" id="GO:0004644">
    <property type="term" value="F:phosphoribosylglycinamide formyltransferase activity"/>
    <property type="evidence" value="ECO:0007669"/>
    <property type="project" value="UniProtKB-EC"/>
</dbReference>
<gene>
    <name evidence="6" type="ORF">GHT07_06105</name>
</gene>
<evidence type="ECO:0000256" key="3">
    <source>
        <dbReference type="ARBA" id="ARBA00022679"/>
    </source>
</evidence>
<dbReference type="EC" id="2.1.2.2" evidence="2"/>
<comment type="pathway">
    <text evidence="1">Purine metabolism; IMP biosynthesis via de novo pathway; N(2)-formyl-N(1)-(5-phospho-D-ribosyl)glycinamide from N(1)-(5-phospho-D-ribosyl)glycinamide (10-formyl THF route): step 1/1.</text>
</comment>
<dbReference type="EMBL" id="WJBU01000005">
    <property type="protein sequence ID" value="MRD46840.1"/>
    <property type="molecule type" value="Genomic_DNA"/>
</dbReference>
<comment type="caution">
    <text evidence="6">The sequence shown here is derived from an EMBL/GenBank/DDBJ whole genome shotgun (WGS) entry which is preliminary data.</text>
</comment>
<dbReference type="Gene3D" id="3.40.50.170">
    <property type="entry name" value="Formyl transferase, N-terminal domain"/>
    <property type="match status" value="1"/>
</dbReference>
<reference evidence="6 7" key="1">
    <citation type="submission" date="2019-11" db="EMBL/GenBank/DDBJ databases">
        <title>Caenimonas koreensis gen. nov., sp. nov., isolated from activated sludge.</title>
        <authorList>
            <person name="Seung H.R."/>
        </authorList>
    </citation>
    <scope>NUCLEOTIDE SEQUENCE [LARGE SCALE GENOMIC DNA]</scope>
    <source>
        <strain evidence="6 7">EMB320</strain>
    </source>
</reference>
<dbReference type="RefSeq" id="WP_153584176.1">
    <property type="nucleotide sequence ID" value="NZ_WJBU01000005.1"/>
</dbReference>
<dbReference type="Proteomes" id="UP000487350">
    <property type="component" value="Unassembled WGS sequence"/>
</dbReference>
<name>A0A844AR79_9BURK</name>
<keyword evidence="3" id="KW-0808">Transferase</keyword>
<organism evidence="6 7">
    <name type="scientific">Caenimonas koreensis DSM 17982</name>
    <dbReference type="NCBI Taxonomy" id="1121255"/>
    <lineage>
        <taxon>Bacteria</taxon>
        <taxon>Pseudomonadati</taxon>
        <taxon>Pseudomonadota</taxon>
        <taxon>Betaproteobacteria</taxon>
        <taxon>Burkholderiales</taxon>
        <taxon>Comamonadaceae</taxon>
        <taxon>Caenimonas</taxon>
    </lineage>
</organism>
<dbReference type="GO" id="GO:0006189">
    <property type="term" value="P:'de novo' IMP biosynthetic process"/>
    <property type="evidence" value="ECO:0007669"/>
    <property type="project" value="TreeGrafter"/>
</dbReference>
<protein>
    <recommendedName>
        <fullName evidence="2">phosphoribosylglycinamide formyltransferase 1</fullName>
        <ecNumber evidence="2">2.1.2.2</ecNumber>
    </recommendedName>
</protein>
<dbReference type="PANTHER" id="PTHR43369">
    <property type="entry name" value="PHOSPHORIBOSYLGLYCINAMIDE FORMYLTRANSFERASE"/>
    <property type="match status" value="1"/>
</dbReference>